<dbReference type="SUPFAM" id="SSF49464">
    <property type="entry name" value="Carboxypeptidase regulatory domain-like"/>
    <property type="match status" value="1"/>
</dbReference>
<organism evidence="10 11">
    <name type="scientific">Chitinophaga niabensis</name>
    <dbReference type="NCBI Taxonomy" id="536979"/>
    <lineage>
        <taxon>Bacteria</taxon>
        <taxon>Pseudomonadati</taxon>
        <taxon>Bacteroidota</taxon>
        <taxon>Chitinophagia</taxon>
        <taxon>Chitinophagales</taxon>
        <taxon>Chitinophagaceae</taxon>
        <taxon>Chitinophaga</taxon>
    </lineage>
</organism>
<proteinExistence type="inferred from homology"/>
<dbReference type="InterPro" id="IPR008969">
    <property type="entry name" value="CarboxyPept-like_regulatory"/>
</dbReference>
<feature type="chain" id="PRO_5012997876" evidence="8">
    <location>
        <begin position="24"/>
        <end position="979"/>
    </location>
</feature>
<protein>
    <submittedName>
        <fullName evidence="10">TonB-linked outer membrane protein, SusC/RagA family</fullName>
    </submittedName>
</protein>
<keyword evidence="8" id="KW-0732">Signal</keyword>
<keyword evidence="6 7" id="KW-0998">Cell outer membrane</keyword>
<keyword evidence="3 7" id="KW-1134">Transmembrane beta strand</keyword>
<evidence type="ECO:0000256" key="6">
    <source>
        <dbReference type="ARBA" id="ARBA00023237"/>
    </source>
</evidence>
<evidence type="ECO:0000256" key="4">
    <source>
        <dbReference type="ARBA" id="ARBA00022692"/>
    </source>
</evidence>
<dbReference type="Pfam" id="PF07715">
    <property type="entry name" value="Plug"/>
    <property type="match status" value="1"/>
</dbReference>
<evidence type="ECO:0000313" key="10">
    <source>
        <dbReference type="EMBL" id="SIN89540.1"/>
    </source>
</evidence>
<keyword evidence="5 7" id="KW-0472">Membrane</keyword>
<dbReference type="Proteomes" id="UP000185003">
    <property type="component" value="Unassembled WGS sequence"/>
</dbReference>
<dbReference type="InterPro" id="IPR012910">
    <property type="entry name" value="Plug_dom"/>
</dbReference>
<feature type="signal peptide" evidence="8">
    <location>
        <begin position="1"/>
        <end position="23"/>
    </location>
</feature>
<dbReference type="Gene3D" id="2.170.130.10">
    <property type="entry name" value="TonB-dependent receptor, plug domain"/>
    <property type="match status" value="1"/>
</dbReference>
<gene>
    <name evidence="10" type="ORF">SAMN04488055_1979</name>
</gene>
<comment type="subcellular location">
    <subcellularLocation>
        <location evidence="1 7">Cell outer membrane</location>
        <topology evidence="1 7">Multi-pass membrane protein</topology>
    </subcellularLocation>
</comment>
<comment type="similarity">
    <text evidence="7">Belongs to the TonB-dependent receptor family.</text>
</comment>
<reference evidence="10 11" key="1">
    <citation type="submission" date="2016-11" db="EMBL/GenBank/DDBJ databases">
        <authorList>
            <person name="Jaros S."/>
            <person name="Januszkiewicz K."/>
            <person name="Wedrychowicz H."/>
        </authorList>
    </citation>
    <scope>NUCLEOTIDE SEQUENCE [LARGE SCALE GENOMIC DNA]</scope>
    <source>
        <strain evidence="10 11">DSM 24787</strain>
    </source>
</reference>
<evidence type="ECO:0000313" key="11">
    <source>
        <dbReference type="Proteomes" id="UP000185003"/>
    </source>
</evidence>
<dbReference type="InterPro" id="IPR039426">
    <property type="entry name" value="TonB-dep_rcpt-like"/>
</dbReference>
<dbReference type="SUPFAM" id="SSF56935">
    <property type="entry name" value="Porins"/>
    <property type="match status" value="1"/>
</dbReference>
<dbReference type="NCBIfam" id="TIGR04057">
    <property type="entry name" value="SusC_RagA_signa"/>
    <property type="match status" value="1"/>
</dbReference>
<accession>A0A1N6F2M7</accession>
<evidence type="ECO:0000256" key="8">
    <source>
        <dbReference type="SAM" id="SignalP"/>
    </source>
</evidence>
<dbReference type="PROSITE" id="PS52016">
    <property type="entry name" value="TONB_DEPENDENT_REC_3"/>
    <property type="match status" value="1"/>
</dbReference>
<dbReference type="Gene3D" id="2.40.170.20">
    <property type="entry name" value="TonB-dependent receptor, beta-barrel domain"/>
    <property type="match status" value="1"/>
</dbReference>
<dbReference type="InterPro" id="IPR036942">
    <property type="entry name" value="Beta-barrel_TonB_sf"/>
</dbReference>
<evidence type="ECO:0000256" key="7">
    <source>
        <dbReference type="PROSITE-ProRule" id="PRU01360"/>
    </source>
</evidence>
<name>A0A1N6F2M7_9BACT</name>
<dbReference type="RefSeq" id="WP_084185486.1">
    <property type="nucleotide sequence ID" value="NZ_FSRA01000001.1"/>
</dbReference>
<dbReference type="EMBL" id="FSRA01000001">
    <property type="protein sequence ID" value="SIN89540.1"/>
    <property type="molecule type" value="Genomic_DNA"/>
</dbReference>
<dbReference type="InterPro" id="IPR023996">
    <property type="entry name" value="TonB-dep_OMP_SusC/RagA"/>
</dbReference>
<dbReference type="OrthoDB" id="9768177at2"/>
<evidence type="ECO:0000256" key="1">
    <source>
        <dbReference type="ARBA" id="ARBA00004571"/>
    </source>
</evidence>
<dbReference type="Gene3D" id="2.60.40.1120">
    <property type="entry name" value="Carboxypeptidase-like, regulatory domain"/>
    <property type="match status" value="1"/>
</dbReference>
<dbReference type="AlphaFoldDB" id="A0A1N6F2M7"/>
<evidence type="ECO:0000256" key="2">
    <source>
        <dbReference type="ARBA" id="ARBA00022448"/>
    </source>
</evidence>
<evidence type="ECO:0000256" key="5">
    <source>
        <dbReference type="ARBA" id="ARBA00023136"/>
    </source>
</evidence>
<dbReference type="InterPro" id="IPR037066">
    <property type="entry name" value="Plug_dom_sf"/>
</dbReference>
<evidence type="ECO:0000256" key="3">
    <source>
        <dbReference type="ARBA" id="ARBA00022452"/>
    </source>
</evidence>
<keyword evidence="4 7" id="KW-0812">Transmembrane</keyword>
<sequence>MKSASLRPMLCMLCLLLALQGYAQDVVKGVVTDAVNQTQIPGVAVRVKNRNTGTVSDPNGGFTLSLNAATDTIVASSIGYLTQELAVGGRKVLNISLQADPQKLGELVVIGYTTVRRKDLTGAVASMGPEQLTRMQSNNVVSSLVGLAGVRATGSDAGSIRIRGNRSVAASNTPLLIVDGMPYYGSLNTIDQNDIASLDVLKDASSAALYGSRGANGIIVITTKKGIKGKSRISVDSYTGVGKYYWGNLRNMKAAEYIQFKRDANRAAGIWNSTADDAKIFSTVELDKLGQVDNNFAKDYYDKLGFQTNNTITFTSGSDRGSQKISFNYLNNKARGKNMAKYDRFILSTDHDMQIRKNIRIGLSSRLSYEKQQNEPGSFGYRLFRFIPTVELYDENGELIAFPIGDSLLKNPFLDENRDAWDSQSSAYQAFIKAFFSVDILPGLNFRTNLSMDQVFTDAGSYIDNRSAVFAEALNQASISNGKSSRYAWNNILNYKKTFGDHAIDAFGVFELQESRSLSSNASGSDQALAQYKWYNIDALTQNKTLGSEFVRSQQLSYVGRVQYAYKDRYILTGTMRYDGASQLAPRNRWDLFPSIAAAWNISEEPFFKVKPVSNLKLRASYGLTGNNAISPYATYGAVLTRYTIFGGSGGDIPYPTLEPDQLAVETLKWEKTKMLNAGLDFGLFENRITGSVDFYSSKTSDLLNRRKLPYTTGFNNVWANIGKSQNTGVEITLNAVAIDKKDLRWSLGLNFYHNKEELTELYDPRLTKDIQNGWWIGYPVNGVTFDYVSAGIWQTNEAHIAAIYGRKPGEIKIKDMDGDGAITGNDRQIIGTERPTLGSSLTTTLTYRNFDLMLDVYSEIGALTRDDWSTTRWANDMGRFNAAKIDYWTPDNPSNKYPQPLAGRSSLDFISSIGYYKNDFVRLRNATLGYTFTKLLPFAERARVYVAAAEPLRYWRYTAEGGLSDREVVYNIGFNLTF</sequence>
<dbReference type="InterPro" id="IPR023997">
    <property type="entry name" value="TonB-dep_OMP_SusC/RagA_CS"/>
</dbReference>
<keyword evidence="2 7" id="KW-0813">Transport</keyword>
<dbReference type="STRING" id="536979.SAMN04488055_1979"/>
<dbReference type="Pfam" id="PF13715">
    <property type="entry name" value="CarbopepD_reg_2"/>
    <property type="match status" value="1"/>
</dbReference>
<feature type="domain" description="TonB-dependent receptor plug" evidence="9">
    <location>
        <begin position="118"/>
        <end position="218"/>
    </location>
</feature>
<evidence type="ECO:0000259" key="9">
    <source>
        <dbReference type="Pfam" id="PF07715"/>
    </source>
</evidence>
<dbReference type="NCBIfam" id="TIGR04056">
    <property type="entry name" value="OMP_RagA_SusC"/>
    <property type="match status" value="1"/>
</dbReference>
<dbReference type="GO" id="GO:0009279">
    <property type="term" value="C:cell outer membrane"/>
    <property type="evidence" value="ECO:0007669"/>
    <property type="project" value="UniProtKB-SubCell"/>
</dbReference>
<keyword evidence="11" id="KW-1185">Reference proteome</keyword>